<gene>
    <name evidence="3" type="ORF">HND93_10295</name>
</gene>
<dbReference type="SUPFAM" id="SSF89360">
    <property type="entry name" value="HesB-like domain"/>
    <property type="match status" value="1"/>
</dbReference>
<dbReference type="InterPro" id="IPR017870">
    <property type="entry name" value="FeS_cluster_insertion_CS"/>
</dbReference>
<feature type="region of interest" description="Disordered" evidence="1">
    <location>
        <begin position="106"/>
        <end position="127"/>
    </location>
</feature>
<dbReference type="InterPro" id="IPR035903">
    <property type="entry name" value="HesB-like_dom_sf"/>
</dbReference>
<reference evidence="3 4" key="1">
    <citation type="submission" date="2020-05" db="EMBL/GenBank/DDBJ databases">
        <title>Azospirillum oleiclasticum sp. nov, a nitrogen-fixing and heavy crude oil-emulsifying bacterium isolated from the crude oil of Yumen Oilfield.</title>
        <authorList>
            <person name="Wu D."/>
            <person name="Cai M."/>
            <person name="Zhang X."/>
        </authorList>
    </citation>
    <scope>NUCLEOTIDE SEQUENCE [LARGE SCALE GENOMIC DNA]</scope>
    <source>
        <strain evidence="3 4">ROY-1-1-2</strain>
    </source>
</reference>
<organism evidence="3 4">
    <name type="scientific">Azospirillum oleiclasticum</name>
    <dbReference type="NCBI Taxonomy" id="2735135"/>
    <lineage>
        <taxon>Bacteria</taxon>
        <taxon>Pseudomonadati</taxon>
        <taxon>Pseudomonadota</taxon>
        <taxon>Alphaproteobacteria</taxon>
        <taxon>Rhodospirillales</taxon>
        <taxon>Azospirillaceae</taxon>
        <taxon>Azospirillum</taxon>
    </lineage>
</organism>
<dbReference type="PANTHER" id="PTHR43011">
    <property type="entry name" value="IRON-SULFUR CLUSTER ASSEMBLY 2 HOMOLOG, MITOCHONDRIAL"/>
    <property type="match status" value="1"/>
</dbReference>
<dbReference type="Pfam" id="PF01521">
    <property type="entry name" value="Fe-S_biosyn"/>
    <property type="match status" value="1"/>
</dbReference>
<protein>
    <submittedName>
        <fullName evidence="3">Iron-sulfur cluster assembly accessory protein</fullName>
    </submittedName>
</protein>
<feature type="compositionally biased region" description="Low complexity" evidence="1">
    <location>
        <begin position="106"/>
        <end position="120"/>
    </location>
</feature>
<evidence type="ECO:0000256" key="1">
    <source>
        <dbReference type="SAM" id="MobiDB-lite"/>
    </source>
</evidence>
<dbReference type="InterPro" id="IPR016092">
    <property type="entry name" value="ATAP"/>
</dbReference>
<comment type="caution">
    <text evidence="3">The sequence shown here is derived from an EMBL/GenBank/DDBJ whole genome shotgun (WGS) entry which is preliminary data.</text>
</comment>
<dbReference type="RefSeq" id="WP_180281878.1">
    <property type="nucleotide sequence ID" value="NZ_JABFDB010000006.1"/>
</dbReference>
<dbReference type="InterPro" id="IPR000361">
    <property type="entry name" value="ATAP_core_dom"/>
</dbReference>
<name>A0ABX2TBN4_9PROT</name>
<dbReference type="EMBL" id="JABFDB010000006">
    <property type="protein sequence ID" value="NYZ20105.1"/>
    <property type="molecule type" value="Genomic_DNA"/>
</dbReference>
<proteinExistence type="predicted"/>
<evidence type="ECO:0000313" key="4">
    <source>
        <dbReference type="Proteomes" id="UP000584642"/>
    </source>
</evidence>
<dbReference type="PROSITE" id="PS01152">
    <property type="entry name" value="HESB"/>
    <property type="match status" value="1"/>
</dbReference>
<feature type="domain" description="Core" evidence="2">
    <location>
        <begin position="3"/>
        <end position="102"/>
    </location>
</feature>
<sequence length="127" mass="12556">MVILTDAAVTTLERVLAKSAAAKGLRIAVLDGGCAGHKYQMGLESEAGEEDAVLSFGPVTIFVDPASQPLLTGVVVDFVEGIEGAGFKFDNPNATGSCGCGKSFSSGASPAGSCSSTPSAGGCGTTH</sequence>
<keyword evidence="4" id="KW-1185">Reference proteome</keyword>
<evidence type="ECO:0000313" key="3">
    <source>
        <dbReference type="EMBL" id="NYZ20105.1"/>
    </source>
</evidence>
<dbReference type="Gene3D" id="2.60.300.12">
    <property type="entry name" value="HesB-like domain"/>
    <property type="match status" value="1"/>
</dbReference>
<evidence type="ECO:0000259" key="2">
    <source>
        <dbReference type="Pfam" id="PF01521"/>
    </source>
</evidence>
<dbReference type="PANTHER" id="PTHR43011:SF1">
    <property type="entry name" value="IRON-SULFUR CLUSTER ASSEMBLY 2 HOMOLOG, MITOCHONDRIAL"/>
    <property type="match status" value="1"/>
</dbReference>
<dbReference type="NCBIfam" id="TIGR00049">
    <property type="entry name" value="iron-sulfur cluster assembly accessory protein"/>
    <property type="match status" value="1"/>
</dbReference>
<accession>A0ABX2TBN4</accession>
<dbReference type="Proteomes" id="UP000584642">
    <property type="component" value="Unassembled WGS sequence"/>
</dbReference>